<name>A0AB36TDD1_ACETH</name>
<keyword evidence="1" id="KW-0812">Transmembrane</keyword>
<sequence>MVKKKTFMALLKTDIYRALLSVNFIISIMISIFVMFTSCSRFIYSESDILKLLGYALTGSGSVLPILCILPILPYTMSFVSELKDKALTFWIIRTGTGKYAASKFLSSTIAGFLSVAGSMTVFSPVMSIFFPLFNGQISDGSPYAILLKNNRQWTYILILTVHYSLSGALFTGAALTISTFIPNKFSTLAAPIVICFVLMRLTAYAQIPDFLKLNILVEGICPDVTPSAAFLYKLIPVAVILGILLYITIKQIRKRIERT</sequence>
<comment type="caution">
    <text evidence="2">The sequence shown here is derived from an EMBL/GenBank/DDBJ whole genome shotgun (WGS) entry which is preliminary data.</text>
</comment>
<feature type="transmembrane region" description="Helical" evidence="1">
    <location>
        <begin position="228"/>
        <end position="250"/>
    </location>
</feature>
<feature type="transmembrane region" description="Helical" evidence="1">
    <location>
        <begin position="110"/>
        <end position="134"/>
    </location>
</feature>
<protein>
    <recommendedName>
        <fullName evidence="4">ABC-2 family transporter protein</fullName>
    </recommendedName>
</protein>
<dbReference type="AlphaFoldDB" id="A0AB36TDD1"/>
<gene>
    <name evidence="2" type="ORF">M972_11557</name>
</gene>
<keyword evidence="1" id="KW-0472">Membrane</keyword>
<proteinExistence type="predicted"/>
<evidence type="ECO:0000256" key="1">
    <source>
        <dbReference type="SAM" id="Phobius"/>
    </source>
</evidence>
<evidence type="ECO:0008006" key="4">
    <source>
        <dbReference type="Google" id="ProtNLM"/>
    </source>
</evidence>
<accession>A0AB36TDD1</accession>
<evidence type="ECO:0000313" key="2">
    <source>
        <dbReference type="EMBL" id="PFH01813.1"/>
    </source>
</evidence>
<organism evidence="2 3">
    <name type="scientific">Acetivibrio thermocellus AD2</name>
    <dbReference type="NCBI Taxonomy" id="1138384"/>
    <lineage>
        <taxon>Bacteria</taxon>
        <taxon>Bacillati</taxon>
        <taxon>Bacillota</taxon>
        <taxon>Clostridia</taxon>
        <taxon>Eubacteriales</taxon>
        <taxon>Oscillospiraceae</taxon>
        <taxon>Acetivibrio</taxon>
    </lineage>
</organism>
<feature type="transmembrane region" description="Helical" evidence="1">
    <location>
        <begin position="154"/>
        <end position="177"/>
    </location>
</feature>
<reference evidence="2 3" key="1">
    <citation type="submission" date="2017-09" db="EMBL/GenBank/DDBJ databases">
        <title>Evaluation of Pacific Biosciences Sequencing Technology to Finishing C. thermocellum Genome Sequences.</title>
        <authorList>
            <person name="Brown S."/>
        </authorList>
    </citation>
    <scope>NUCLEOTIDE SEQUENCE [LARGE SCALE GENOMIC DNA]</scope>
    <source>
        <strain evidence="2 3">AD2</strain>
    </source>
</reference>
<evidence type="ECO:0000313" key="3">
    <source>
        <dbReference type="Proteomes" id="UP000223596"/>
    </source>
</evidence>
<feature type="transmembrane region" description="Helical" evidence="1">
    <location>
        <begin position="20"/>
        <end position="43"/>
    </location>
</feature>
<feature type="transmembrane region" description="Helical" evidence="1">
    <location>
        <begin position="55"/>
        <end position="76"/>
    </location>
</feature>
<feature type="transmembrane region" description="Helical" evidence="1">
    <location>
        <begin position="189"/>
        <end position="208"/>
    </location>
</feature>
<dbReference type="Proteomes" id="UP000223596">
    <property type="component" value="Unassembled WGS sequence"/>
</dbReference>
<keyword evidence="1" id="KW-1133">Transmembrane helix</keyword>
<dbReference type="EMBL" id="PDBW01000001">
    <property type="protein sequence ID" value="PFH01813.1"/>
    <property type="molecule type" value="Genomic_DNA"/>
</dbReference>